<dbReference type="CDD" id="cd01948">
    <property type="entry name" value="EAL"/>
    <property type="match status" value="1"/>
</dbReference>
<evidence type="ECO:0000256" key="1">
    <source>
        <dbReference type="SAM" id="Phobius"/>
    </source>
</evidence>
<feature type="transmembrane region" description="Helical" evidence="1">
    <location>
        <begin position="264"/>
        <end position="285"/>
    </location>
</feature>
<dbReference type="AlphaFoldDB" id="A0A091BCC3"/>
<dbReference type="GO" id="GO:0071111">
    <property type="term" value="F:cyclic-guanylate-specific phosphodiesterase activity"/>
    <property type="evidence" value="ECO:0007669"/>
    <property type="project" value="InterPro"/>
</dbReference>
<dbReference type="GO" id="GO:0007165">
    <property type="term" value="P:signal transduction"/>
    <property type="evidence" value="ECO:0007669"/>
    <property type="project" value="InterPro"/>
</dbReference>
<dbReference type="InterPro" id="IPR000160">
    <property type="entry name" value="GGDEF_dom"/>
</dbReference>
<evidence type="ECO:0000259" key="3">
    <source>
        <dbReference type="PROSITE" id="PS50885"/>
    </source>
</evidence>
<reference evidence="5 6" key="1">
    <citation type="submission" date="2013-09" db="EMBL/GenBank/DDBJ databases">
        <title>Genome sequencing of Arenimonas composti.</title>
        <authorList>
            <person name="Chen F."/>
            <person name="Wang G."/>
        </authorList>
    </citation>
    <scope>NUCLEOTIDE SEQUENCE [LARGE SCALE GENOMIC DNA]</scope>
    <source>
        <strain evidence="5 6">TR7-09</strain>
    </source>
</reference>
<name>A0A091BCC3_9GAMM</name>
<dbReference type="STRING" id="1121013.GCA_000426365_02437"/>
<dbReference type="SUPFAM" id="SSF141868">
    <property type="entry name" value="EAL domain-like"/>
    <property type="match status" value="1"/>
</dbReference>
<dbReference type="Proteomes" id="UP000029391">
    <property type="component" value="Unassembled WGS sequence"/>
</dbReference>
<dbReference type="PROSITE" id="PS50885">
    <property type="entry name" value="HAMP"/>
    <property type="match status" value="1"/>
</dbReference>
<dbReference type="EMBL" id="AWXU01000040">
    <property type="protein sequence ID" value="KFN49187.1"/>
    <property type="molecule type" value="Genomic_DNA"/>
</dbReference>
<dbReference type="NCBIfam" id="TIGR00254">
    <property type="entry name" value="GGDEF"/>
    <property type="match status" value="1"/>
</dbReference>
<dbReference type="CDD" id="cd01949">
    <property type="entry name" value="GGDEF"/>
    <property type="match status" value="1"/>
</dbReference>
<dbReference type="PROSITE" id="PS50887">
    <property type="entry name" value="GGDEF"/>
    <property type="match status" value="1"/>
</dbReference>
<evidence type="ECO:0000259" key="4">
    <source>
        <dbReference type="PROSITE" id="PS50887"/>
    </source>
</evidence>
<dbReference type="RefSeq" id="WP_051239994.1">
    <property type="nucleotide sequence ID" value="NZ_AUFF01000008.1"/>
</dbReference>
<dbReference type="PROSITE" id="PS50883">
    <property type="entry name" value="EAL"/>
    <property type="match status" value="1"/>
</dbReference>
<feature type="domain" description="GGDEF" evidence="4">
    <location>
        <begin position="371"/>
        <end position="503"/>
    </location>
</feature>
<dbReference type="PANTHER" id="PTHR33121:SF79">
    <property type="entry name" value="CYCLIC DI-GMP PHOSPHODIESTERASE PDED-RELATED"/>
    <property type="match status" value="1"/>
</dbReference>
<dbReference type="Gene3D" id="3.20.20.450">
    <property type="entry name" value="EAL domain"/>
    <property type="match status" value="1"/>
</dbReference>
<dbReference type="InterPro" id="IPR001633">
    <property type="entry name" value="EAL_dom"/>
</dbReference>
<evidence type="ECO:0008006" key="7">
    <source>
        <dbReference type="Google" id="ProtNLM"/>
    </source>
</evidence>
<evidence type="ECO:0000313" key="5">
    <source>
        <dbReference type="EMBL" id="KFN49187.1"/>
    </source>
</evidence>
<comment type="caution">
    <text evidence="5">The sequence shown here is derived from an EMBL/GenBank/DDBJ whole genome shotgun (WGS) entry which is preliminary data.</text>
</comment>
<dbReference type="InterPro" id="IPR043128">
    <property type="entry name" value="Rev_trsase/Diguanyl_cyclase"/>
</dbReference>
<sequence>MARGIRSRLLMTTLLMALVVVGIALPLADAVIGVKFGAFEVGKARDDADRLQLLLSERMERLRAQVVDYAEWVDAVDYMRGADNGFIAENITADGMDNFGVDRVFVLGPALEVRDASELVLPPGRAPKLQALPAERLRPVLADSRVRGIHNRRGGRAFLMPIDGEWFLVAVAAVIDPNDLAGSRDAGVIGFASAISGRRGEEIEAVAKLPLRLTTEPAGPLGSRLDGDEVHTVRRLLDSDGEPTAWLDLHHPRPLAAQTRIARILLLAMAVGIFVVGSLLVWQLVDRRLIRRLERMHAELDALAGGRREALAVSGAGDEIDALAGRFNLLVGELGEVSRRWAHEASHDALTGLGNRASLLRTLDAEGHGDTAATLLLVDLDGFKAVNELFGHALGDHVLTRVAHRLREADLAADAWRIGGDEFALRLPGADPEHALATAARLREAVAGLALSGVARGVLHACVGVALREPGQALRGEEFLQRAEVALHAAKTGRSGGIAMFDAAMLLSLQEDAALARALDRAILDGGIEPWFQPIVAAADGRVRGFEVLARWRHRDAGWIAPARFIAVAERNHLAAGVDRLVLRQALQALPRLQAAAPGVGLSVNASAQSLLDGSYIEAVSAMLGDAPALAPALTLEITETAFSENEQALVPPVEALRGLGVRVVLDDFGVGHSSLARLAHLRPAGIKLDGAFVRQRRDGGDRICRAVIGLAHEFDIAVTAEWIETAEDAACLRDWKCDTLQGNHFAAPMPLAATLAWMQEPLRA</sequence>
<dbReference type="SUPFAM" id="SSF55073">
    <property type="entry name" value="Nucleotide cyclase"/>
    <property type="match status" value="1"/>
</dbReference>
<dbReference type="InterPro" id="IPR003660">
    <property type="entry name" value="HAMP_dom"/>
</dbReference>
<dbReference type="InterPro" id="IPR029787">
    <property type="entry name" value="Nucleotide_cyclase"/>
</dbReference>
<dbReference type="Gene3D" id="3.30.70.270">
    <property type="match status" value="1"/>
</dbReference>
<dbReference type="Pfam" id="PF05228">
    <property type="entry name" value="CHASE4"/>
    <property type="match status" value="1"/>
</dbReference>
<evidence type="ECO:0000313" key="6">
    <source>
        <dbReference type="Proteomes" id="UP000029391"/>
    </source>
</evidence>
<keyword evidence="1" id="KW-0472">Membrane</keyword>
<protein>
    <recommendedName>
        <fullName evidence="7">Diguanylate cyclase</fullName>
    </recommendedName>
</protein>
<gene>
    <name evidence="5" type="ORF">P873_12080</name>
</gene>
<keyword evidence="1" id="KW-1133">Transmembrane helix</keyword>
<proteinExistence type="predicted"/>
<dbReference type="InterPro" id="IPR035919">
    <property type="entry name" value="EAL_sf"/>
</dbReference>
<dbReference type="InterPro" id="IPR007892">
    <property type="entry name" value="CHASE4"/>
</dbReference>
<dbReference type="SMART" id="SM00052">
    <property type="entry name" value="EAL"/>
    <property type="match status" value="1"/>
</dbReference>
<dbReference type="Pfam" id="PF00563">
    <property type="entry name" value="EAL"/>
    <property type="match status" value="1"/>
</dbReference>
<feature type="domain" description="HAMP" evidence="3">
    <location>
        <begin position="287"/>
        <end position="339"/>
    </location>
</feature>
<accession>A0A091BCC3</accession>
<dbReference type="Pfam" id="PF00990">
    <property type="entry name" value="GGDEF"/>
    <property type="match status" value="1"/>
</dbReference>
<dbReference type="GO" id="GO:0016020">
    <property type="term" value="C:membrane"/>
    <property type="evidence" value="ECO:0007669"/>
    <property type="project" value="InterPro"/>
</dbReference>
<dbReference type="SMART" id="SM00267">
    <property type="entry name" value="GGDEF"/>
    <property type="match status" value="1"/>
</dbReference>
<keyword evidence="6" id="KW-1185">Reference proteome</keyword>
<evidence type="ECO:0000259" key="2">
    <source>
        <dbReference type="PROSITE" id="PS50883"/>
    </source>
</evidence>
<dbReference type="Gene3D" id="6.10.340.10">
    <property type="match status" value="1"/>
</dbReference>
<dbReference type="PANTHER" id="PTHR33121">
    <property type="entry name" value="CYCLIC DI-GMP PHOSPHODIESTERASE PDEF"/>
    <property type="match status" value="1"/>
</dbReference>
<organism evidence="5 6">
    <name type="scientific">Arenimonas composti TR7-09 = DSM 18010</name>
    <dbReference type="NCBI Taxonomy" id="1121013"/>
    <lineage>
        <taxon>Bacteria</taxon>
        <taxon>Pseudomonadati</taxon>
        <taxon>Pseudomonadota</taxon>
        <taxon>Gammaproteobacteria</taxon>
        <taxon>Lysobacterales</taxon>
        <taxon>Lysobacteraceae</taxon>
        <taxon>Arenimonas</taxon>
    </lineage>
</organism>
<dbReference type="OrthoDB" id="9759607at2"/>
<keyword evidence="1" id="KW-0812">Transmembrane</keyword>
<feature type="domain" description="EAL" evidence="2">
    <location>
        <begin position="512"/>
        <end position="763"/>
    </location>
</feature>
<dbReference type="eggNOG" id="COG5001">
    <property type="taxonomic scope" value="Bacteria"/>
</dbReference>
<dbReference type="InterPro" id="IPR050706">
    <property type="entry name" value="Cyclic-di-GMP_PDE-like"/>
</dbReference>